<dbReference type="Pfam" id="PF08220">
    <property type="entry name" value="HTH_DeoR"/>
    <property type="match status" value="1"/>
</dbReference>
<evidence type="ECO:0000313" key="6">
    <source>
        <dbReference type="Proteomes" id="UP000198825"/>
    </source>
</evidence>
<accession>A0A1H2LHL5</accession>
<reference evidence="6" key="1">
    <citation type="submission" date="2016-10" db="EMBL/GenBank/DDBJ databases">
        <authorList>
            <person name="Varghese N."/>
            <person name="Submissions S."/>
        </authorList>
    </citation>
    <scope>NUCLEOTIDE SEQUENCE [LARGE SCALE GENOMIC DNA]</scope>
    <source>
        <strain evidence="6">DSM 21743</strain>
    </source>
</reference>
<dbReference type="SMART" id="SM00420">
    <property type="entry name" value="HTH_DEOR"/>
    <property type="match status" value="1"/>
</dbReference>
<gene>
    <name evidence="5" type="ORF">SAMN04488544_0107</name>
</gene>
<dbReference type="PROSITE" id="PS00894">
    <property type="entry name" value="HTH_DEOR_1"/>
    <property type="match status" value="1"/>
</dbReference>
<dbReference type="Proteomes" id="UP000198825">
    <property type="component" value="Chromosome I"/>
</dbReference>
<dbReference type="InterPro" id="IPR014036">
    <property type="entry name" value="DeoR-like_C"/>
</dbReference>
<evidence type="ECO:0000313" key="5">
    <source>
        <dbReference type="EMBL" id="SDU80061.1"/>
    </source>
</evidence>
<sequence>MQRTERLDAILEQVGSAGRVDVAALAERLGVSGATVRRDLQALSRSQLLVRTHGGAVSQAAEDEVPAQVKAVLRQPEKRRIARAAAALVGEGAVVGLTGGSTTLELARVLRERRGLTVVTNSIDVASELAGRPGIRLVMIGGIVRRSRELVGPAAETMLANYHLDLAFIGVDGLSAEGCTTYDEMEATTDAAFLAQARRRLVVADSSKIGRVTFARISPLSGLTDLVTDRGAAPEALEPVRQAGVAVIAV</sequence>
<keyword evidence="6" id="KW-1185">Reference proteome</keyword>
<dbReference type="RefSeq" id="WP_197680562.1">
    <property type="nucleotide sequence ID" value="NZ_LT629799.1"/>
</dbReference>
<dbReference type="SUPFAM" id="SSF100950">
    <property type="entry name" value="NagB/RpiA/CoA transferase-like"/>
    <property type="match status" value="1"/>
</dbReference>
<dbReference type="InterPro" id="IPR036390">
    <property type="entry name" value="WH_DNA-bd_sf"/>
</dbReference>
<dbReference type="STRING" id="546874.SAMN04488544_0107"/>
<evidence type="ECO:0000256" key="2">
    <source>
        <dbReference type="ARBA" id="ARBA00023125"/>
    </source>
</evidence>
<protein>
    <submittedName>
        <fullName evidence="5">Transcriptional regulator, DeoR family</fullName>
    </submittedName>
</protein>
<dbReference type="Pfam" id="PF00455">
    <property type="entry name" value="DeoRC"/>
    <property type="match status" value="1"/>
</dbReference>
<dbReference type="EMBL" id="LT629799">
    <property type="protein sequence ID" value="SDU80061.1"/>
    <property type="molecule type" value="Genomic_DNA"/>
</dbReference>
<dbReference type="PROSITE" id="PS51000">
    <property type="entry name" value="HTH_DEOR_2"/>
    <property type="match status" value="1"/>
</dbReference>
<evidence type="ECO:0000259" key="4">
    <source>
        <dbReference type="PROSITE" id="PS51000"/>
    </source>
</evidence>
<evidence type="ECO:0000256" key="3">
    <source>
        <dbReference type="ARBA" id="ARBA00023163"/>
    </source>
</evidence>
<dbReference type="InterPro" id="IPR018356">
    <property type="entry name" value="Tscrpt_reg_HTH_DeoR_CS"/>
</dbReference>
<keyword evidence="1" id="KW-0805">Transcription regulation</keyword>
<dbReference type="Gene3D" id="3.40.50.1360">
    <property type="match status" value="1"/>
</dbReference>
<organism evidence="5 6">
    <name type="scientific">Microlunatus sagamiharensis</name>
    <dbReference type="NCBI Taxonomy" id="546874"/>
    <lineage>
        <taxon>Bacteria</taxon>
        <taxon>Bacillati</taxon>
        <taxon>Actinomycetota</taxon>
        <taxon>Actinomycetes</taxon>
        <taxon>Propionibacteriales</taxon>
        <taxon>Propionibacteriaceae</taxon>
        <taxon>Microlunatus</taxon>
    </lineage>
</organism>
<dbReference type="GO" id="GO:0003700">
    <property type="term" value="F:DNA-binding transcription factor activity"/>
    <property type="evidence" value="ECO:0007669"/>
    <property type="project" value="InterPro"/>
</dbReference>
<dbReference type="InterPro" id="IPR001034">
    <property type="entry name" value="DeoR_HTH"/>
</dbReference>
<dbReference type="SUPFAM" id="SSF46785">
    <property type="entry name" value="Winged helix' DNA-binding domain"/>
    <property type="match status" value="1"/>
</dbReference>
<name>A0A1H2LHL5_9ACTN</name>
<dbReference type="PRINTS" id="PR00037">
    <property type="entry name" value="HTHLACR"/>
</dbReference>
<feature type="domain" description="HTH deoR-type" evidence="4">
    <location>
        <begin position="3"/>
        <end position="58"/>
    </location>
</feature>
<dbReference type="InterPro" id="IPR050313">
    <property type="entry name" value="Carb_Metab_HTH_regulators"/>
</dbReference>
<dbReference type="PANTHER" id="PTHR30363:SF44">
    <property type="entry name" value="AGA OPERON TRANSCRIPTIONAL REPRESSOR-RELATED"/>
    <property type="match status" value="1"/>
</dbReference>
<dbReference type="SMART" id="SM01134">
    <property type="entry name" value="DeoRC"/>
    <property type="match status" value="1"/>
</dbReference>
<keyword evidence="3" id="KW-0804">Transcription</keyword>
<dbReference type="PANTHER" id="PTHR30363">
    <property type="entry name" value="HTH-TYPE TRANSCRIPTIONAL REGULATOR SRLR-RELATED"/>
    <property type="match status" value="1"/>
</dbReference>
<dbReference type="InterPro" id="IPR036388">
    <property type="entry name" value="WH-like_DNA-bd_sf"/>
</dbReference>
<dbReference type="Gene3D" id="1.10.10.10">
    <property type="entry name" value="Winged helix-like DNA-binding domain superfamily/Winged helix DNA-binding domain"/>
    <property type="match status" value="1"/>
</dbReference>
<dbReference type="InterPro" id="IPR037171">
    <property type="entry name" value="NagB/RpiA_transferase-like"/>
</dbReference>
<keyword evidence="2" id="KW-0238">DNA-binding</keyword>
<dbReference type="AlphaFoldDB" id="A0A1H2LHL5"/>
<dbReference type="GO" id="GO:0003677">
    <property type="term" value="F:DNA binding"/>
    <property type="evidence" value="ECO:0007669"/>
    <property type="project" value="UniProtKB-KW"/>
</dbReference>
<evidence type="ECO:0000256" key="1">
    <source>
        <dbReference type="ARBA" id="ARBA00023015"/>
    </source>
</evidence>
<proteinExistence type="predicted"/>